<keyword evidence="2" id="KW-1185">Reference proteome</keyword>
<protein>
    <recommendedName>
        <fullName evidence="3">NmrA-like domain-containing protein</fullName>
    </recommendedName>
</protein>
<evidence type="ECO:0008006" key="3">
    <source>
        <dbReference type="Google" id="ProtNLM"/>
    </source>
</evidence>
<dbReference type="EMBL" id="KV417293">
    <property type="protein sequence ID" value="KZO94752.1"/>
    <property type="molecule type" value="Genomic_DNA"/>
</dbReference>
<dbReference type="OrthoDB" id="300709at2759"/>
<organism evidence="1 2">
    <name type="scientific">Calocera viscosa (strain TUFC12733)</name>
    <dbReference type="NCBI Taxonomy" id="1330018"/>
    <lineage>
        <taxon>Eukaryota</taxon>
        <taxon>Fungi</taxon>
        <taxon>Dikarya</taxon>
        <taxon>Basidiomycota</taxon>
        <taxon>Agaricomycotina</taxon>
        <taxon>Dacrymycetes</taxon>
        <taxon>Dacrymycetales</taxon>
        <taxon>Dacrymycetaceae</taxon>
        <taxon>Calocera</taxon>
    </lineage>
</organism>
<proteinExistence type="predicted"/>
<sequence length="162" mass="18961">MKVKLWDEKAAVDAYIHKFDNLHRSPSECNKFLLSWPVLRPTVPHAYTYVREDYGLCVAAAIDRWEDLAWKEKLTQNPIPTCSCRAMGQEMYEKFKKLNGKDVEYEITAMPNEMLTQMMQIADDRLVFKDVDLSSTKSFVDLGVKFHAFEDYVEKELLPLMR</sequence>
<reference evidence="1 2" key="1">
    <citation type="journal article" date="2016" name="Mol. Biol. Evol.">
        <title>Comparative Genomics of Early-Diverging Mushroom-Forming Fungi Provides Insights into the Origins of Lignocellulose Decay Capabilities.</title>
        <authorList>
            <person name="Nagy L.G."/>
            <person name="Riley R."/>
            <person name="Tritt A."/>
            <person name="Adam C."/>
            <person name="Daum C."/>
            <person name="Floudas D."/>
            <person name="Sun H."/>
            <person name="Yadav J.S."/>
            <person name="Pangilinan J."/>
            <person name="Larsson K.H."/>
            <person name="Matsuura K."/>
            <person name="Barry K."/>
            <person name="Labutti K."/>
            <person name="Kuo R."/>
            <person name="Ohm R.A."/>
            <person name="Bhattacharya S.S."/>
            <person name="Shirouzu T."/>
            <person name="Yoshinaga Y."/>
            <person name="Martin F.M."/>
            <person name="Grigoriev I.V."/>
            <person name="Hibbett D.S."/>
        </authorList>
    </citation>
    <scope>NUCLEOTIDE SEQUENCE [LARGE SCALE GENOMIC DNA]</scope>
    <source>
        <strain evidence="1 2">TUFC12733</strain>
    </source>
</reference>
<evidence type="ECO:0000313" key="2">
    <source>
        <dbReference type="Proteomes" id="UP000076738"/>
    </source>
</evidence>
<dbReference type="AlphaFoldDB" id="A0A167KL03"/>
<dbReference type="Proteomes" id="UP000076738">
    <property type="component" value="Unassembled WGS sequence"/>
</dbReference>
<accession>A0A167KL03</accession>
<dbReference type="STRING" id="1330018.A0A167KL03"/>
<name>A0A167KL03_CALVF</name>
<gene>
    <name evidence="1" type="ORF">CALVIDRAFT_199956</name>
</gene>
<evidence type="ECO:0000313" key="1">
    <source>
        <dbReference type="EMBL" id="KZO94752.1"/>
    </source>
</evidence>